<evidence type="ECO:0000256" key="8">
    <source>
        <dbReference type="RuleBase" id="RU004453"/>
    </source>
</evidence>
<organism evidence="12 13">
    <name type="scientific">Laccaria amethystina LaAM-08-1</name>
    <dbReference type="NCBI Taxonomy" id="1095629"/>
    <lineage>
        <taxon>Eukaryota</taxon>
        <taxon>Fungi</taxon>
        <taxon>Dikarya</taxon>
        <taxon>Basidiomycota</taxon>
        <taxon>Agaricomycotina</taxon>
        <taxon>Agaricomycetes</taxon>
        <taxon>Agaricomycetidae</taxon>
        <taxon>Agaricales</taxon>
        <taxon>Agaricineae</taxon>
        <taxon>Hydnangiaceae</taxon>
        <taxon>Laccaria</taxon>
    </lineage>
</organism>
<evidence type="ECO:0000256" key="1">
    <source>
        <dbReference type="ARBA" id="ARBA00000822"/>
    </source>
</evidence>
<dbReference type="STRING" id="1095629.A0A0C9Y718"/>
<evidence type="ECO:0000256" key="6">
    <source>
        <dbReference type="ARBA" id="ARBA00023326"/>
    </source>
</evidence>
<keyword evidence="13" id="KW-1185">Reference proteome</keyword>
<keyword evidence="6" id="KW-0624">Polysaccharide degradation</keyword>
<name>A0A0C9Y718_9AGAR</name>
<dbReference type="PROSITE" id="PS51910">
    <property type="entry name" value="GH18_2"/>
    <property type="match status" value="1"/>
</dbReference>
<dbReference type="InterPro" id="IPR029070">
    <property type="entry name" value="Chitinase_insertion_sf"/>
</dbReference>
<feature type="chain" id="PRO_5002217321" evidence="10">
    <location>
        <begin position="29"/>
        <end position="473"/>
    </location>
</feature>
<dbReference type="PROSITE" id="PS01095">
    <property type="entry name" value="GH18_1"/>
    <property type="match status" value="1"/>
</dbReference>
<dbReference type="EMBL" id="KN838537">
    <property type="protein sequence ID" value="KIK09824.1"/>
    <property type="molecule type" value="Genomic_DNA"/>
</dbReference>
<reference evidence="13" key="2">
    <citation type="submission" date="2015-01" db="EMBL/GenBank/DDBJ databases">
        <title>Evolutionary Origins and Diversification of the Mycorrhizal Mutualists.</title>
        <authorList>
            <consortium name="DOE Joint Genome Institute"/>
            <consortium name="Mycorrhizal Genomics Consortium"/>
            <person name="Kohler A."/>
            <person name="Kuo A."/>
            <person name="Nagy L.G."/>
            <person name="Floudas D."/>
            <person name="Copeland A."/>
            <person name="Barry K.W."/>
            <person name="Cichocki N."/>
            <person name="Veneault-Fourrey C."/>
            <person name="LaButti K."/>
            <person name="Lindquist E.A."/>
            <person name="Lipzen A."/>
            <person name="Lundell T."/>
            <person name="Morin E."/>
            <person name="Murat C."/>
            <person name="Riley R."/>
            <person name="Ohm R."/>
            <person name="Sun H."/>
            <person name="Tunlid A."/>
            <person name="Henrissat B."/>
            <person name="Grigoriev I.V."/>
            <person name="Hibbett D.S."/>
            <person name="Martin F."/>
        </authorList>
    </citation>
    <scope>NUCLEOTIDE SEQUENCE [LARGE SCALE GENOMIC DNA]</scope>
    <source>
        <strain evidence="13">LaAM-08-1</strain>
    </source>
</reference>
<gene>
    <name evidence="12" type="ORF">K443DRAFT_81904</name>
</gene>
<dbReference type="GO" id="GO:0005576">
    <property type="term" value="C:extracellular region"/>
    <property type="evidence" value="ECO:0007669"/>
    <property type="project" value="TreeGrafter"/>
</dbReference>
<protein>
    <submittedName>
        <fullName evidence="12">Glycoside hydrolase family 18 protein</fullName>
    </submittedName>
</protein>
<dbReference type="AlphaFoldDB" id="A0A0C9Y718"/>
<dbReference type="PANTHER" id="PTHR11177">
    <property type="entry name" value="CHITINASE"/>
    <property type="match status" value="1"/>
</dbReference>
<dbReference type="Gene3D" id="3.10.50.10">
    <property type="match status" value="1"/>
</dbReference>
<dbReference type="GO" id="GO:0000272">
    <property type="term" value="P:polysaccharide catabolic process"/>
    <property type="evidence" value="ECO:0007669"/>
    <property type="project" value="UniProtKB-KW"/>
</dbReference>
<dbReference type="SUPFAM" id="SSF51445">
    <property type="entry name" value="(Trans)glycosidases"/>
    <property type="match status" value="1"/>
</dbReference>
<dbReference type="InterPro" id="IPR011583">
    <property type="entry name" value="Chitinase_II/V-like_cat"/>
</dbReference>
<dbReference type="InterPro" id="IPR001223">
    <property type="entry name" value="Glyco_hydro18_cat"/>
</dbReference>
<dbReference type="Gene3D" id="3.20.20.80">
    <property type="entry name" value="Glycosidases"/>
    <property type="match status" value="1"/>
</dbReference>
<dbReference type="Proteomes" id="UP000054477">
    <property type="component" value="Unassembled WGS sequence"/>
</dbReference>
<dbReference type="OrthoDB" id="73875at2759"/>
<evidence type="ECO:0000256" key="10">
    <source>
        <dbReference type="SAM" id="SignalP"/>
    </source>
</evidence>
<feature type="signal peptide" evidence="10">
    <location>
        <begin position="1"/>
        <end position="28"/>
    </location>
</feature>
<keyword evidence="5 7" id="KW-0326">Glycosidase</keyword>
<feature type="domain" description="GH18" evidence="11">
    <location>
        <begin position="30"/>
        <end position="412"/>
    </location>
</feature>
<dbReference type="GO" id="GO:0006032">
    <property type="term" value="P:chitin catabolic process"/>
    <property type="evidence" value="ECO:0007669"/>
    <property type="project" value="UniProtKB-KW"/>
</dbReference>
<feature type="region of interest" description="Disordered" evidence="9">
    <location>
        <begin position="431"/>
        <end position="452"/>
    </location>
</feature>
<dbReference type="SMART" id="SM00636">
    <property type="entry name" value="Glyco_18"/>
    <property type="match status" value="1"/>
</dbReference>
<dbReference type="HOGENOM" id="CLU_002833_6_1_1"/>
<keyword evidence="10" id="KW-0732">Signal</keyword>
<keyword evidence="3" id="KW-0146">Chitin degradation</keyword>
<sequence>MANVLRWIPLILFSTSALVLGGIKRGESDPIFSAWYTGWHAEDYPLSDVSWSKYTHMIYSVALTTPSASVVEVGVSDDALLKQFVQLAHQNNVKASLSIGGWTASQWYSSNVGSAKNRTTFVNTVTTLAKKYNLDGLDFDWEYPGLQGIGCNAVSPEDTANFLSFLQELRTTITGNKLIISVPVAAPFADASGSPSTNVSAFKDVLDFITVMNYDTGSNSSFGVGPNSPLDDLCAPISGQRSSATTEIDAWAAAGMPLDQIVLGVPAYGRGYSVSKQSAYKSGSILAPYPAYSVSNTPPGDKWSAVGGIDVCGINEGPGGVYTYWGLMEEGFLNTDGTIKTGIAYRYDNCSQTPYVYNSTSQVYVSFDNAQSFAAKGGFIRLKGLRGFSMWEAGGDYNDTLLDSISVSIPLAAIPSVNAGAPGEATLYQLNTTGSQPSASPTASSSSRDLRHNSGQWRSFFTVIALCAWICSR</sequence>
<dbReference type="InterPro" id="IPR050314">
    <property type="entry name" value="Glycosyl_Hydrlase_18"/>
</dbReference>
<evidence type="ECO:0000256" key="5">
    <source>
        <dbReference type="ARBA" id="ARBA00023295"/>
    </source>
</evidence>
<dbReference type="PANTHER" id="PTHR11177:SF392">
    <property type="entry name" value="HAP41P"/>
    <property type="match status" value="1"/>
</dbReference>
<evidence type="ECO:0000313" key="12">
    <source>
        <dbReference type="EMBL" id="KIK09824.1"/>
    </source>
</evidence>
<evidence type="ECO:0000256" key="2">
    <source>
        <dbReference type="ARBA" id="ARBA00022801"/>
    </source>
</evidence>
<proteinExistence type="inferred from homology"/>
<comment type="catalytic activity">
    <reaction evidence="1">
        <text>Random endo-hydrolysis of N-acetyl-beta-D-glucosaminide (1-&gt;4)-beta-linkages in chitin and chitodextrins.</text>
        <dbReference type="EC" id="3.2.1.14"/>
    </reaction>
</comment>
<evidence type="ECO:0000259" key="11">
    <source>
        <dbReference type="PROSITE" id="PS51910"/>
    </source>
</evidence>
<dbReference type="InterPro" id="IPR001579">
    <property type="entry name" value="Glyco_hydro_18_chit_AS"/>
</dbReference>
<evidence type="ECO:0000256" key="9">
    <source>
        <dbReference type="SAM" id="MobiDB-lite"/>
    </source>
</evidence>
<evidence type="ECO:0000256" key="3">
    <source>
        <dbReference type="ARBA" id="ARBA00023024"/>
    </source>
</evidence>
<dbReference type="SUPFAM" id="SSF54556">
    <property type="entry name" value="Chitinase insertion domain"/>
    <property type="match status" value="1"/>
</dbReference>
<dbReference type="GO" id="GO:0008061">
    <property type="term" value="F:chitin binding"/>
    <property type="evidence" value="ECO:0007669"/>
    <property type="project" value="InterPro"/>
</dbReference>
<accession>A0A0C9Y718</accession>
<dbReference type="InterPro" id="IPR017853">
    <property type="entry name" value="GH"/>
</dbReference>
<comment type="similarity">
    <text evidence="8">Belongs to the glycosyl hydrolase 18 family.</text>
</comment>
<evidence type="ECO:0000313" key="13">
    <source>
        <dbReference type="Proteomes" id="UP000054477"/>
    </source>
</evidence>
<dbReference type="Pfam" id="PF00704">
    <property type="entry name" value="Glyco_hydro_18"/>
    <property type="match status" value="1"/>
</dbReference>
<dbReference type="GO" id="GO:0008843">
    <property type="term" value="F:endochitinase activity"/>
    <property type="evidence" value="ECO:0007669"/>
    <property type="project" value="UniProtKB-EC"/>
</dbReference>
<keyword evidence="4" id="KW-0119">Carbohydrate metabolism</keyword>
<keyword evidence="2 7" id="KW-0378">Hydrolase</keyword>
<evidence type="ECO:0000256" key="7">
    <source>
        <dbReference type="RuleBase" id="RU000489"/>
    </source>
</evidence>
<evidence type="ECO:0000256" key="4">
    <source>
        <dbReference type="ARBA" id="ARBA00023277"/>
    </source>
</evidence>
<reference evidence="12 13" key="1">
    <citation type="submission" date="2014-04" db="EMBL/GenBank/DDBJ databases">
        <authorList>
            <consortium name="DOE Joint Genome Institute"/>
            <person name="Kuo A."/>
            <person name="Kohler A."/>
            <person name="Nagy L.G."/>
            <person name="Floudas D."/>
            <person name="Copeland A."/>
            <person name="Barry K.W."/>
            <person name="Cichocki N."/>
            <person name="Veneault-Fourrey C."/>
            <person name="LaButti K."/>
            <person name="Lindquist E.A."/>
            <person name="Lipzen A."/>
            <person name="Lundell T."/>
            <person name="Morin E."/>
            <person name="Murat C."/>
            <person name="Sun H."/>
            <person name="Tunlid A."/>
            <person name="Henrissat B."/>
            <person name="Grigoriev I.V."/>
            <person name="Hibbett D.S."/>
            <person name="Martin F."/>
            <person name="Nordberg H.P."/>
            <person name="Cantor M.N."/>
            <person name="Hua S.X."/>
        </authorList>
    </citation>
    <scope>NUCLEOTIDE SEQUENCE [LARGE SCALE GENOMIC DNA]</scope>
    <source>
        <strain evidence="12 13">LaAM-08-1</strain>
    </source>
</reference>
<feature type="compositionally biased region" description="Low complexity" evidence="9">
    <location>
        <begin position="435"/>
        <end position="447"/>
    </location>
</feature>